<proteinExistence type="predicted"/>
<organism evidence="1 2">
    <name type="scientific">Vibrio cholerae serotype O1 (strain ATCC 39541 / Classical Ogawa 395 / O395)</name>
    <dbReference type="NCBI Taxonomy" id="345073"/>
    <lineage>
        <taxon>Bacteria</taxon>
        <taxon>Pseudomonadati</taxon>
        <taxon>Pseudomonadota</taxon>
        <taxon>Gammaproteobacteria</taxon>
        <taxon>Vibrionales</taxon>
        <taxon>Vibrionaceae</taxon>
        <taxon>Vibrio</taxon>
    </lineage>
</organism>
<gene>
    <name evidence="1" type="ordered locus">VC0395_0166</name>
</gene>
<sequence>MGKTQTKQRQLAAQKSNDFLSEFTNLSIKRHFVTKLLKDDF</sequence>
<evidence type="ECO:0000313" key="1">
    <source>
        <dbReference type="EMBL" id="ABQ19405.1"/>
    </source>
</evidence>
<dbReference type="EMBL" id="CP000626">
    <property type="protein sequence ID" value="ABQ19405.1"/>
    <property type="molecule type" value="Genomic_DNA"/>
</dbReference>
<dbReference type="PATRIC" id="fig|345073.21.peg.3821"/>
<reference evidence="1 2" key="1">
    <citation type="submission" date="2007-03" db="EMBL/GenBank/DDBJ databases">
        <authorList>
            <person name="Heidelberg J."/>
        </authorList>
    </citation>
    <scope>NUCLEOTIDE SEQUENCE [LARGE SCALE GENOMIC DNA]</scope>
    <source>
        <strain evidence="2">ATCC 39541 / Classical Ogawa 395 / O395</strain>
    </source>
</reference>
<accession>A0A0H3AG86</accession>
<protein>
    <submittedName>
        <fullName evidence="1">Uncharacterized protein</fullName>
    </submittedName>
</protein>
<name>A0A0H3AG86_VIBC3</name>
<evidence type="ECO:0000313" key="2">
    <source>
        <dbReference type="Proteomes" id="UP000000249"/>
    </source>
</evidence>
<dbReference type="Proteomes" id="UP000000249">
    <property type="component" value="Chromosome 2"/>
</dbReference>
<dbReference type="KEGG" id="vco:VC0395_0166"/>
<dbReference type="AlphaFoldDB" id="A0A0H3AG86"/>
<dbReference type="KEGG" id="vcr:VC395_A1098"/>